<proteinExistence type="predicted"/>
<accession>A0A293MMP5</accession>
<dbReference type="EMBL" id="GFWV01017465">
    <property type="protein sequence ID" value="MAA42193.1"/>
    <property type="molecule type" value="Transcribed_RNA"/>
</dbReference>
<organism evidence="2">
    <name type="scientific">Ornithodoros erraticus</name>
    <name type="common">European soft tick</name>
    <name type="synonym">Alectorobius erraticus</name>
    <dbReference type="NCBI Taxonomy" id="265619"/>
    <lineage>
        <taxon>Eukaryota</taxon>
        <taxon>Metazoa</taxon>
        <taxon>Ecdysozoa</taxon>
        <taxon>Arthropoda</taxon>
        <taxon>Chelicerata</taxon>
        <taxon>Arachnida</taxon>
        <taxon>Acari</taxon>
        <taxon>Parasitiformes</taxon>
        <taxon>Ixodida</taxon>
        <taxon>Ixodoidea</taxon>
        <taxon>Argasidae</taxon>
        <taxon>Ornithodorinae</taxon>
        <taxon>Ornithodoros</taxon>
    </lineage>
</organism>
<name>A0A293MMP5_ORNER</name>
<sequence length="152" mass="16423">MHLQKHWRSAVWLPEGVAVLICSCITILHCALRLLNVYVHRFKHGRQRSSLDAVFAHLCQHDLGLDNIVIEGLNASEIMDGMGEDAASLCCRVDFILAFLHAALLSASSTLCCAGVSTEGSPPFASEIMDGMGDDAASLCCRVLVARTRGAR</sequence>
<evidence type="ECO:0000256" key="1">
    <source>
        <dbReference type="SAM" id="Phobius"/>
    </source>
</evidence>
<feature type="transmembrane region" description="Helical" evidence="1">
    <location>
        <begin position="17"/>
        <end position="39"/>
    </location>
</feature>
<evidence type="ECO:0000313" key="2">
    <source>
        <dbReference type="EMBL" id="MAA42193.1"/>
    </source>
</evidence>
<dbReference type="AlphaFoldDB" id="A0A293MMP5"/>
<reference evidence="2" key="1">
    <citation type="submission" date="2017-08" db="EMBL/GenBank/DDBJ databases">
        <title>Ornithodoros erraticus midgut genes differentially expressed after blood feeding.</title>
        <authorList>
            <person name="Oleaga A."/>
        </authorList>
    </citation>
    <scope>NUCLEOTIDE SEQUENCE</scope>
    <source>
        <strain evidence="2">Female</strain>
        <tissue evidence="2">Gut</tissue>
    </source>
</reference>
<keyword evidence="1" id="KW-1133">Transmembrane helix</keyword>
<keyword evidence="1" id="KW-0812">Transmembrane</keyword>
<protein>
    <submittedName>
        <fullName evidence="2">Uncharacterized protein</fullName>
    </submittedName>
</protein>
<keyword evidence="1" id="KW-0472">Membrane</keyword>